<organism evidence="4 5">
    <name type="scientific">Leptolyngbya subtilissima DQ-A4</name>
    <dbReference type="NCBI Taxonomy" id="2933933"/>
    <lineage>
        <taxon>Bacteria</taxon>
        <taxon>Bacillati</taxon>
        <taxon>Cyanobacteriota</taxon>
        <taxon>Cyanophyceae</taxon>
        <taxon>Leptolyngbyales</taxon>
        <taxon>Leptolyngbyaceae</taxon>
        <taxon>Leptolyngbya group</taxon>
        <taxon>Leptolyngbya</taxon>
    </lineage>
</organism>
<dbReference type="Pfam" id="PF00534">
    <property type="entry name" value="Glycos_transf_1"/>
    <property type="match status" value="1"/>
</dbReference>
<evidence type="ECO:0000313" key="5">
    <source>
        <dbReference type="Proteomes" id="UP001482513"/>
    </source>
</evidence>
<evidence type="ECO:0000256" key="2">
    <source>
        <dbReference type="ARBA" id="ARBA00022679"/>
    </source>
</evidence>
<gene>
    <name evidence="4" type="ORF">NC992_25420</name>
</gene>
<accession>A0ABV0KBV3</accession>
<feature type="domain" description="Glycosyl transferase family 1" evidence="3">
    <location>
        <begin position="212"/>
        <end position="367"/>
    </location>
</feature>
<dbReference type="EMBL" id="JAMPKX010000024">
    <property type="protein sequence ID" value="MEP0950233.1"/>
    <property type="molecule type" value="Genomic_DNA"/>
</dbReference>
<evidence type="ECO:0000256" key="1">
    <source>
        <dbReference type="ARBA" id="ARBA00022676"/>
    </source>
</evidence>
<keyword evidence="2" id="KW-0808">Transferase</keyword>
<sequence>MSLDKQLRIVYSSAPVDATSVYMHWVVGQDDPSHFAITYAQHFYELARKFNAKSWLISARDKKGLIRDDDFRIEFRSLKHQSRSSIAFFAGQLWSGLRLIFSVILFRADILVISEDRTFWFLLSILPLLGIKVIPTIHCTLWPKYKQPTAVQQIIQKLNSWFFRYGCVEICVVSEDIKNQVVKITNGCSRPIRTFVPAYRKEFLDDIKIRDYDTESEAFQVLFAGRVEVSKGVYLLLEVAKRFISVNPNCVFNICGTGSQVEKLKAAALEVGIEKQFVVHGHCQRDKLREMYEASHVVAVPTTKDFVEGFNKVVAEGVIMGKPIVTSPVCPALSIVRDAAVEVTPDDVDDYFNAILRLATDKDFYRQKQKGAMTLRGQFFTYSKSWEAQVEDVIRKICKNSLDFSKYGREATHHNAGLQFETNREAL</sequence>
<evidence type="ECO:0000259" key="3">
    <source>
        <dbReference type="Pfam" id="PF00534"/>
    </source>
</evidence>
<dbReference type="RefSeq" id="WP_190707278.1">
    <property type="nucleotide sequence ID" value="NZ_JAMPKX010000024.1"/>
</dbReference>
<name>A0ABV0KBV3_9CYAN</name>
<dbReference type="Gene3D" id="3.40.50.2000">
    <property type="entry name" value="Glycogen Phosphorylase B"/>
    <property type="match status" value="2"/>
</dbReference>
<dbReference type="SUPFAM" id="SSF53756">
    <property type="entry name" value="UDP-Glycosyltransferase/glycogen phosphorylase"/>
    <property type="match status" value="1"/>
</dbReference>
<keyword evidence="1" id="KW-0328">Glycosyltransferase</keyword>
<evidence type="ECO:0000313" key="4">
    <source>
        <dbReference type="EMBL" id="MEP0950233.1"/>
    </source>
</evidence>
<proteinExistence type="predicted"/>
<dbReference type="PANTHER" id="PTHR12526">
    <property type="entry name" value="GLYCOSYLTRANSFERASE"/>
    <property type="match status" value="1"/>
</dbReference>
<keyword evidence="5" id="KW-1185">Reference proteome</keyword>
<reference evidence="4 5" key="1">
    <citation type="submission" date="2022-04" db="EMBL/GenBank/DDBJ databases">
        <title>Positive selection, recombination, and allopatry shape intraspecific diversity of widespread and dominant cyanobacteria.</title>
        <authorList>
            <person name="Wei J."/>
            <person name="Shu W."/>
            <person name="Hu C."/>
        </authorList>
    </citation>
    <scope>NUCLEOTIDE SEQUENCE [LARGE SCALE GENOMIC DNA]</scope>
    <source>
        <strain evidence="4 5">DQ-A4</strain>
    </source>
</reference>
<dbReference type="Proteomes" id="UP001482513">
    <property type="component" value="Unassembled WGS sequence"/>
</dbReference>
<comment type="caution">
    <text evidence="4">The sequence shown here is derived from an EMBL/GenBank/DDBJ whole genome shotgun (WGS) entry which is preliminary data.</text>
</comment>
<dbReference type="InterPro" id="IPR001296">
    <property type="entry name" value="Glyco_trans_1"/>
</dbReference>
<dbReference type="CDD" id="cd03801">
    <property type="entry name" value="GT4_PimA-like"/>
    <property type="match status" value="1"/>
</dbReference>
<dbReference type="PANTHER" id="PTHR12526:SF510">
    <property type="entry name" value="D-INOSITOL 3-PHOSPHATE GLYCOSYLTRANSFERASE"/>
    <property type="match status" value="1"/>
</dbReference>
<protein>
    <submittedName>
        <fullName evidence="4">Glycosyltransferase family 4 protein</fullName>
    </submittedName>
</protein>